<organism evidence="1 2">
    <name type="scientific">Apiospora saccharicola</name>
    <dbReference type="NCBI Taxonomy" id="335842"/>
    <lineage>
        <taxon>Eukaryota</taxon>
        <taxon>Fungi</taxon>
        <taxon>Dikarya</taxon>
        <taxon>Ascomycota</taxon>
        <taxon>Pezizomycotina</taxon>
        <taxon>Sordariomycetes</taxon>
        <taxon>Xylariomycetidae</taxon>
        <taxon>Amphisphaeriales</taxon>
        <taxon>Apiosporaceae</taxon>
        <taxon>Apiospora</taxon>
    </lineage>
</organism>
<dbReference type="EMBL" id="JAQQWM010000009">
    <property type="protein sequence ID" value="KAK8046166.1"/>
    <property type="molecule type" value="Genomic_DNA"/>
</dbReference>
<gene>
    <name evidence="1" type="ORF">PG996_014230</name>
</gene>
<reference evidence="1 2" key="1">
    <citation type="submission" date="2023-01" db="EMBL/GenBank/DDBJ databases">
        <title>Analysis of 21 Apiospora genomes using comparative genomics revels a genus with tremendous synthesis potential of carbohydrate active enzymes and secondary metabolites.</title>
        <authorList>
            <person name="Sorensen T."/>
        </authorList>
    </citation>
    <scope>NUCLEOTIDE SEQUENCE [LARGE SCALE GENOMIC DNA]</scope>
    <source>
        <strain evidence="1 2">CBS 83171</strain>
    </source>
</reference>
<dbReference type="InterPro" id="IPR029063">
    <property type="entry name" value="SAM-dependent_MTases_sf"/>
</dbReference>
<evidence type="ECO:0000313" key="1">
    <source>
        <dbReference type="EMBL" id="KAK8046166.1"/>
    </source>
</evidence>
<dbReference type="Proteomes" id="UP001446871">
    <property type="component" value="Unassembled WGS sequence"/>
</dbReference>
<protein>
    <recommendedName>
        <fullName evidence="3">Nicotinamide N-methyltransferase</fullName>
    </recommendedName>
</protein>
<sequence>MILTARISIVGPADEPEDYLCDSLGAIFRDDITNSHGGPNQSLLYTSPYLPKPLEVQVADPIEIQDRQLFSHYLWNASLLLAELVEAGSLKGVVVEPEVGVFQDMIGKADDIGDVGGEDGVVGQGQKRDRVSVRDFDVRGKSILEVGAGTGLPSMLAALLGASEVIAVDHPTPLVVDTLSKNVKFNTRPEFSPSGSVAPRVLVDGHAWGELDTPFALANHHKFDRLFVCDCLWMPYQHVNLQRSIGWFLKEGPESRVWVVAGFHMGRDKMSGFFEQEALQSVGLEVEHIWERDCEGIERPWSLDRGAEDPGLRKRWLTIAILRRIQQDSLKLQGKEGGERDLNTSAGSTP</sequence>
<proteinExistence type="predicted"/>
<dbReference type="Pfam" id="PF10294">
    <property type="entry name" value="Methyltransf_16"/>
    <property type="match status" value="1"/>
</dbReference>
<name>A0ABR1THQ7_9PEZI</name>
<keyword evidence="2" id="KW-1185">Reference proteome</keyword>
<dbReference type="InterPro" id="IPR019410">
    <property type="entry name" value="Methyltransf_16"/>
</dbReference>
<accession>A0ABR1THQ7</accession>
<dbReference type="PANTHER" id="PTHR14614">
    <property type="entry name" value="HEPATOCELLULAR CARCINOMA-ASSOCIATED ANTIGEN"/>
    <property type="match status" value="1"/>
</dbReference>
<evidence type="ECO:0000313" key="2">
    <source>
        <dbReference type="Proteomes" id="UP001446871"/>
    </source>
</evidence>
<dbReference type="PANTHER" id="PTHR14614:SF104">
    <property type="entry name" value="N-METHYLTRANSFERASE, PUTATIVE (AFU_ORTHOLOGUE AFUA_1G17750)-RELATED"/>
    <property type="match status" value="1"/>
</dbReference>
<comment type="caution">
    <text evidence="1">The sequence shown here is derived from an EMBL/GenBank/DDBJ whole genome shotgun (WGS) entry which is preliminary data.</text>
</comment>
<dbReference type="SUPFAM" id="SSF53335">
    <property type="entry name" value="S-adenosyl-L-methionine-dependent methyltransferases"/>
    <property type="match status" value="1"/>
</dbReference>
<dbReference type="Gene3D" id="3.40.50.150">
    <property type="entry name" value="Vaccinia Virus protein VP39"/>
    <property type="match status" value="1"/>
</dbReference>
<evidence type="ECO:0008006" key="3">
    <source>
        <dbReference type="Google" id="ProtNLM"/>
    </source>
</evidence>